<evidence type="ECO:0000256" key="4">
    <source>
        <dbReference type="HAMAP-Rule" id="MF_00057"/>
    </source>
</evidence>
<comment type="function">
    <text evidence="4">Activates KDO (a required 8-carbon sugar) for incorporation into bacterial lipopolysaccharide in Gram-negative bacteria.</text>
</comment>
<evidence type="ECO:0000313" key="5">
    <source>
        <dbReference type="EMBL" id="QTX31619.1"/>
    </source>
</evidence>
<dbReference type="GO" id="GO:0033468">
    <property type="term" value="P:CMP-keto-3-deoxy-D-manno-octulosonic acid biosynthetic process"/>
    <property type="evidence" value="ECO:0007669"/>
    <property type="project" value="UniProtKB-UniRule"/>
</dbReference>
<dbReference type="KEGG" id="aram:KAR29_09635"/>
<protein>
    <recommendedName>
        <fullName evidence="4">3-deoxy-manno-octulosonate cytidylyltransferase</fullName>
        <ecNumber evidence="4">2.7.7.38</ecNumber>
    </recommendedName>
    <alternativeName>
        <fullName evidence="4">CMP-2-keto-3-deoxyoctulosonic acid synthase</fullName>
        <shortName evidence="4">CKS</shortName>
        <shortName evidence="4">CMP-KDO synthase</shortName>
    </alternativeName>
</protein>
<dbReference type="Proteomes" id="UP000671879">
    <property type="component" value="Chromosome"/>
</dbReference>
<dbReference type="PANTHER" id="PTHR42866">
    <property type="entry name" value="3-DEOXY-MANNO-OCTULOSONATE CYTIDYLYLTRANSFERASE"/>
    <property type="match status" value="1"/>
</dbReference>
<dbReference type="InterPro" id="IPR004528">
    <property type="entry name" value="KdsB"/>
</dbReference>
<dbReference type="EMBL" id="CP072943">
    <property type="protein sequence ID" value="QTX31619.1"/>
    <property type="molecule type" value="Genomic_DNA"/>
</dbReference>
<dbReference type="GO" id="GO:0005829">
    <property type="term" value="C:cytosol"/>
    <property type="evidence" value="ECO:0007669"/>
    <property type="project" value="TreeGrafter"/>
</dbReference>
<reference evidence="6" key="1">
    <citation type="submission" date="2021-04" db="EMBL/GenBank/DDBJ databases">
        <title>A novel Synergistetes isolate from a pyrite-forming mixed culture.</title>
        <authorList>
            <person name="Bunk B."/>
            <person name="Sproer C."/>
            <person name="Spring S."/>
            <person name="Pester M."/>
        </authorList>
    </citation>
    <scope>NUCLEOTIDE SEQUENCE [LARGE SCALE GENOMIC DNA]</scope>
    <source>
        <strain evidence="6">J.5.4.2-T.3.5.2</strain>
    </source>
</reference>
<sequence length="246" mass="27165">MTTLAVIPARFGSTRLPGKALLEIGGMPLVVRVLRQVQRCRSVDRVLVAVDDERIASVVDAWGGEALMTPRDLKSGGDRVAHVARSFPEAEIVLNVQVDDPLVGPDMVDPLVAALTERPDVRLALLVKEIERAEEIDNPNIVKAVFSPAGEALYFSRSPIPYSRNEGGRWYKHIGPYAYRRDLLLAFSDLPQTPLEKTESLEMLRLLEGGETILVVPVGRDTIEIDTADDVAALERYLTEKGDDLR</sequence>
<proteinExistence type="inferred from homology"/>
<dbReference type="NCBIfam" id="NF003950">
    <property type="entry name" value="PRK05450.1-3"/>
    <property type="match status" value="1"/>
</dbReference>
<evidence type="ECO:0000256" key="3">
    <source>
        <dbReference type="ARBA" id="ARBA00022985"/>
    </source>
</evidence>
<name>A0A9Q7ABQ7_9BACT</name>
<evidence type="ECO:0000313" key="6">
    <source>
        <dbReference type="Proteomes" id="UP000671879"/>
    </source>
</evidence>
<keyword evidence="1 4" id="KW-0808">Transferase</keyword>
<dbReference type="SUPFAM" id="SSF53448">
    <property type="entry name" value="Nucleotide-diphospho-sugar transferases"/>
    <property type="match status" value="1"/>
</dbReference>
<keyword evidence="2 4" id="KW-0548">Nucleotidyltransferase</keyword>
<dbReference type="NCBIfam" id="TIGR00466">
    <property type="entry name" value="kdsB"/>
    <property type="match status" value="1"/>
</dbReference>
<organism evidence="5 6">
    <name type="scientific">Aminithiophilus ramosus</name>
    <dbReference type="NCBI Taxonomy" id="3029084"/>
    <lineage>
        <taxon>Bacteria</taxon>
        <taxon>Thermotogati</taxon>
        <taxon>Synergistota</taxon>
        <taxon>Synergistia</taxon>
        <taxon>Synergistales</taxon>
        <taxon>Aminithiophilaceae</taxon>
        <taxon>Aminithiophilus</taxon>
    </lineage>
</organism>
<dbReference type="GO" id="GO:0008690">
    <property type="term" value="F:3-deoxy-manno-octulosonate cytidylyltransferase activity"/>
    <property type="evidence" value="ECO:0007669"/>
    <property type="project" value="UniProtKB-UniRule"/>
</dbReference>
<evidence type="ECO:0000256" key="1">
    <source>
        <dbReference type="ARBA" id="ARBA00022679"/>
    </source>
</evidence>
<accession>A0A9Q7ABQ7</accession>
<dbReference type="InterPro" id="IPR003329">
    <property type="entry name" value="Cytidylyl_trans"/>
</dbReference>
<evidence type="ECO:0000256" key="2">
    <source>
        <dbReference type="ARBA" id="ARBA00022695"/>
    </source>
</evidence>
<dbReference type="Pfam" id="PF02348">
    <property type="entry name" value="CTP_transf_3"/>
    <property type="match status" value="1"/>
</dbReference>
<dbReference type="Gene3D" id="3.90.550.10">
    <property type="entry name" value="Spore Coat Polysaccharide Biosynthesis Protein SpsA, Chain A"/>
    <property type="match status" value="1"/>
</dbReference>
<dbReference type="AlphaFoldDB" id="A0A9Q7ABQ7"/>
<comment type="subcellular location">
    <subcellularLocation>
        <location evidence="4">Cytoplasm</location>
    </subcellularLocation>
</comment>
<dbReference type="HAMAP" id="MF_00057">
    <property type="entry name" value="KdsB"/>
    <property type="match status" value="1"/>
</dbReference>
<comment type="similarity">
    <text evidence="4">Belongs to the KdsB family.</text>
</comment>
<dbReference type="NCBIfam" id="NF009905">
    <property type="entry name" value="PRK13368.1"/>
    <property type="match status" value="1"/>
</dbReference>
<gene>
    <name evidence="4 5" type="primary">kdsB</name>
    <name evidence="5" type="ORF">KAR29_09635</name>
</gene>
<comment type="catalytic activity">
    <reaction evidence="4">
        <text>3-deoxy-alpha-D-manno-oct-2-ulosonate + CTP = CMP-3-deoxy-beta-D-manno-octulosonate + diphosphate</text>
        <dbReference type="Rhea" id="RHEA:23448"/>
        <dbReference type="ChEBI" id="CHEBI:33019"/>
        <dbReference type="ChEBI" id="CHEBI:37563"/>
        <dbReference type="ChEBI" id="CHEBI:85986"/>
        <dbReference type="ChEBI" id="CHEBI:85987"/>
        <dbReference type="EC" id="2.7.7.38"/>
    </reaction>
</comment>
<comment type="pathway">
    <text evidence="4">Nucleotide-sugar biosynthesis; CMP-3-deoxy-D-manno-octulosonate biosynthesis; CMP-3-deoxy-D-manno-octulosonate from 3-deoxy-D-manno-octulosonate and CTP: step 1/1.</text>
</comment>
<dbReference type="GO" id="GO:0009103">
    <property type="term" value="P:lipopolysaccharide biosynthetic process"/>
    <property type="evidence" value="ECO:0007669"/>
    <property type="project" value="UniProtKB-UniRule"/>
</dbReference>
<dbReference type="CDD" id="cd02517">
    <property type="entry name" value="CMP-KDO-Synthetase"/>
    <property type="match status" value="1"/>
</dbReference>
<dbReference type="EC" id="2.7.7.38" evidence="4"/>
<keyword evidence="4" id="KW-0963">Cytoplasm</keyword>
<dbReference type="InterPro" id="IPR029044">
    <property type="entry name" value="Nucleotide-diphossugar_trans"/>
</dbReference>
<dbReference type="NCBIfam" id="NF003952">
    <property type="entry name" value="PRK05450.1-5"/>
    <property type="match status" value="1"/>
</dbReference>
<keyword evidence="6" id="KW-1185">Reference proteome</keyword>
<keyword evidence="3 4" id="KW-0448">Lipopolysaccharide biosynthesis</keyword>
<dbReference type="RefSeq" id="WP_274372787.1">
    <property type="nucleotide sequence ID" value="NZ_CP072943.1"/>
</dbReference>
<dbReference type="PANTHER" id="PTHR42866:SF2">
    <property type="entry name" value="3-DEOXY-MANNO-OCTULOSONATE CYTIDYLYLTRANSFERASE, MITOCHONDRIAL"/>
    <property type="match status" value="1"/>
</dbReference>